<feature type="transmembrane region" description="Helical" evidence="8">
    <location>
        <begin position="167"/>
        <end position="186"/>
    </location>
</feature>
<dbReference type="OrthoDB" id="3990054at2759"/>
<dbReference type="PANTHER" id="PTHR21212">
    <property type="entry name" value="BERNARDINELLI-SEIP CONGENITAL LIPODYSTROPHY 2 HOMOLOG BSCL2 PROTEIN"/>
    <property type="match status" value="1"/>
</dbReference>
<dbReference type="CDD" id="cd23995">
    <property type="entry name" value="Seipin_BSCL2_like"/>
    <property type="match status" value="1"/>
</dbReference>
<evidence type="ECO:0000256" key="5">
    <source>
        <dbReference type="ARBA" id="ARBA00023098"/>
    </source>
</evidence>
<feature type="compositionally biased region" description="Polar residues" evidence="7">
    <location>
        <begin position="97"/>
        <end position="109"/>
    </location>
</feature>
<sequence length="496" mass="55174">MELAIPGGEPSSADLFFDAFDAFASADPQHALDSSASSSQETLREVSRATAFRRRRSAARSTPIRRSLDANYPSLESSEKRSEIPSNQKDAPVSNIEDASTMTVKTDQISGGRDLEEENSSGRDEARAASRGFPPQGVLFSLADLVVKAVLFQISMLIRFFTLPMWLAYNSLLFVVNPFGTIRLACDGLKERLLWLCKFVLGTVSPFVSEMLREQHGIATLVLRMAWGCFWSFYVGILLSGLLIMGFFGASIFMSQIVEEPLQLIRHLNFDYTKVNPSALVLLIPCNGAGRSLECDDKAGFGNHLVQRVIPPKHKLHLTISLTLPESDYNRNLGVFQVRVEFLSAHGKVTFGRSHHCMLRFKSNHIRFMETFLKSGPLLAGYSSESQVLELKMSGFTEGAEPTMGIRVVLEQRAEFRPGAGIPEIYAASLKLESDLPLLKKIIWSWKRTLLIWTATGIFIWELLIALICCRPVLIPRLQPRTSDGSPSTLQHISSS</sequence>
<comment type="subcellular location">
    <subcellularLocation>
        <location evidence="1">Endoplasmic reticulum membrane</location>
        <topology evidence="1">Multi-pass membrane protein</topology>
    </subcellularLocation>
</comment>
<evidence type="ECO:0000313" key="9">
    <source>
        <dbReference type="EMBL" id="PKA56167.1"/>
    </source>
</evidence>
<evidence type="ECO:0000256" key="7">
    <source>
        <dbReference type="SAM" id="MobiDB-lite"/>
    </source>
</evidence>
<reference evidence="9 10" key="1">
    <citation type="journal article" date="2017" name="Nature">
        <title>The Apostasia genome and the evolution of orchids.</title>
        <authorList>
            <person name="Zhang G.Q."/>
            <person name="Liu K.W."/>
            <person name="Li Z."/>
            <person name="Lohaus R."/>
            <person name="Hsiao Y.Y."/>
            <person name="Niu S.C."/>
            <person name="Wang J.Y."/>
            <person name="Lin Y.C."/>
            <person name="Xu Q."/>
            <person name="Chen L.J."/>
            <person name="Yoshida K."/>
            <person name="Fujiwara S."/>
            <person name="Wang Z.W."/>
            <person name="Zhang Y.Q."/>
            <person name="Mitsuda N."/>
            <person name="Wang M."/>
            <person name="Liu G.H."/>
            <person name="Pecoraro L."/>
            <person name="Huang H.X."/>
            <person name="Xiao X.J."/>
            <person name="Lin M."/>
            <person name="Wu X.Y."/>
            <person name="Wu W.L."/>
            <person name="Chen Y.Y."/>
            <person name="Chang S.B."/>
            <person name="Sakamoto S."/>
            <person name="Ohme-Takagi M."/>
            <person name="Yagi M."/>
            <person name="Zeng S.J."/>
            <person name="Shen C.Y."/>
            <person name="Yeh C.M."/>
            <person name="Luo Y.B."/>
            <person name="Tsai W.C."/>
            <person name="Van de Peer Y."/>
            <person name="Liu Z.J."/>
        </authorList>
    </citation>
    <scope>NUCLEOTIDE SEQUENCE [LARGE SCALE GENOMIC DNA]</scope>
    <source>
        <strain evidence="10">cv. Shenzhen</strain>
        <tissue evidence="9">Stem</tissue>
    </source>
</reference>
<evidence type="ECO:0000256" key="3">
    <source>
        <dbReference type="ARBA" id="ARBA00022824"/>
    </source>
</evidence>
<evidence type="ECO:0000256" key="8">
    <source>
        <dbReference type="SAM" id="Phobius"/>
    </source>
</evidence>
<dbReference type="Proteomes" id="UP000236161">
    <property type="component" value="Unassembled WGS sequence"/>
</dbReference>
<dbReference type="EMBL" id="KZ451974">
    <property type="protein sequence ID" value="PKA56167.1"/>
    <property type="molecule type" value="Genomic_DNA"/>
</dbReference>
<evidence type="ECO:0000313" key="10">
    <source>
        <dbReference type="Proteomes" id="UP000236161"/>
    </source>
</evidence>
<protein>
    <recommendedName>
        <fullName evidence="11">Seipin-2</fullName>
    </recommendedName>
</protein>
<dbReference type="InterPro" id="IPR009617">
    <property type="entry name" value="Seipin"/>
</dbReference>
<keyword evidence="4 8" id="KW-1133">Transmembrane helix</keyword>
<dbReference type="AlphaFoldDB" id="A0A2I0AKT7"/>
<keyword evidence="3" id="KW-0256">Endoplasmic reticulum</keyword>
<feature type="compositionally biased region" description="Polar residues" evidence="7">
    <location>
        <begin position="32"/>
        <end position="41"/>
    </location>
</feature>
<feature type="region of interest" description="Disordered" evidence="7">
    <location>
        <begin position="28"/>
        <end position="130"/>
    </location>
</feature>
<dbReference type="Pfam" id="PF06775">
    <property type="entry name" value="Seipin"/>
    <property type="match status" value="1"/>
</dbReference>
<organism evidence="9 10">
    <name type="scientific">Apostasia shenzhenica</name>
    <dbReference type="NCBI Taxonomy" id="1088818"/>
    <lineage>
        <taxon>Eukaryota</taxon>
        <taxon>Viridiplantae</taxon>
        <taxon>Streptophyta</taxon>
        <taxon>Embryophyta</taxon>
        <taxon>Tracheophyta</taxon>
        <taxon>Spermatophyta</taxon>
        <taxon>Magnoliopsida</taxon>
        <taxon>Liliopsida</taxon>
        <taxon>Asparagales</taxon>
        <taxon>Orchidaceae</taxon>
        <taxon>Apostasioideae</taxon>
        <taxon>Apostasia</taxon>
    </lineage>
</organism>
<feature type="transmembrane region" description="Helical" evidence="8">
    <location>
        <begin position="450"/>
        <end position="474"/>
    </location>
</feature>
<name>A0A2I0AKT7_9ASPA</name>
<gene>
    <name evidence="9" type="ORF">AXF42_Ash011096</name>
</gene>
<evidence type="ECO:0000256" key="4">
    <source>
        <dbReference type="ARBA" id="ARBA00022989"/>
    </source>
</evidence>
<evidence type="ECO:0008006" key="11">
    <source>
        <dbReference type="Google" id="ProtNLM"/>
    </source>
</evidence>
<dbReference type="GO" id="GO:0140042">
    <property type="term" value="P:lipid droplet formation"/>
    <property type="evidence" value="ECO:0007669"/>
    <property type="project" value="UniProtKB-ARBA"/>
</dbReference>
<dbReference type="GO" id="GO:0006629">
    <property type="term" value="P:lipid metabolic process"/>
    <property type="evidence" value="ECO:0007669"/>
    <property type="project" value="UniProtKB-KW"/>
</dbReference>
<keyword evidence="2 8" id="KW-0812">Transmembrane</keyword>
<dbReference type="GO" id="GO:0005789">
    <property type="term" value="C:endoplasmic reticulum membrane"/>
    <property type="evidence" value="ECO:0007669"/>
    <property type="project" value="UniProtKB-SubCell"/>
</dbReference>
<accession>A0A2I0AKT7</accession>
<evidence type="ECO:0000256" key="2">
    <source>
        <dbReference type="ARBA" id="ARBA00022692"/>
    </source>
</evidence>
<keyword evidence="10" id="KW-1185">Reference proteome</keyword>
<evidence type="ECO:0000256" key="1">
    <source>
        <dbReference type="ARBA" id="ARBA00004477"/>
    </source>
</evidence>
<keyword evidence="5" id="KW-0443">Lipid metabolism</keyword>
<dbReference type="STRING" id="1088818.A0A2I0AKT7"/>
<feature type="transmembrane region" description="Helical" evidence="8">
    <location>
        <begin position="232"/>
        <end position="254"/>
    </location>
</feature>
<keyword evidence="6 8" id="KW-0472">Membrane</keyword>
<evidence type="ECO:0000256" key="6">
    <source>
        <dbReference type="ARBA" id="ARBA00023136"/>
    </source>
</evidence>
<proteinExistence type="predicted"/>
<dbReference type="PANTHER" id="PTHR21212:SF0">
    <property type="entry name" value="SEIPIN"/>
    <property type="match status" value="1"/>
</dbReference>